<dbReference type="InterPro" id="IPR025166">
    <property type="entry name" value="Integrase_DNA_bind_dom"/>
</dbReference>
<accession>A0ABX5KJW2</accession>
<feature type="region of interest" description="Disordered" evidence="1">
    <location>
        <begin position="54"/>
        <end position="78"/>
    </location>
</feature>
<gene>
    <name evidence="3" type="ORF">C7402_110234</name>
</gene>
<feature type="domain" description="Integrase DNA-binding" evidence="2">
    <location>
        <begin position="14"/>
        <end position="73"/>
    </location>
</feature>
<protein>
    <submittedName>
        <fullName evidence="3">Uncharacterized protein DUF4102</fullName>
    </submittedName>
</protein>
<dbReference type="InterPro" id="IPR038488">
    <property type="entry name" value="Integrase_DNA-bd_sf"/>
</dbReference>
<reference evidence="3 4" key="1">
    <citation type="submission" date="2018-05" db="EMBL/GenBank/DDBJ databases">
        <title>Genomic Encyclopedia of Type Strains, Phase IV (KMG-V): Genome sequencing to study the core and pangenomes of soil and plant-associated prokaryotes.</title>
        <authorList>
            <person name="Whitman W."/>
        </authorList>
    </citation>
    <scope>NUCLEOTIDE SEQUENCE [LARGE SCALE GENOMIC DNA]</scope>
    <source>
        <strain evidence="3 4">SCZa-39</strain>
    </source>
</reference>
<dbReference type="Proteomes" id="UP000245712">
    <property type="component" value="Unassembled WGS sequence"/>
</dbReference>
<proteinExistence type="predicted"/>
<comment type="caution">
    <text evidence="3">The sequence shown here is derived from an EMBL/GenBank/DDBJ whole genome shotgun (WGS) entry which is preliminary data.</text>
</comment>
<evidence type="ECO:0000313" key="3">
    <source>
        <dbReference type="EMBL" id="PVX81829.1"/>
    </source>
</evidence>
<evidence type="ECO:0000313" key="4">
    <source>
        <dbReference type="Proteomes" id="UP000245712"/>
    </source>
</evidence>
<keyword evidence="4" id="KW-1185">Reference proteome</keyword>
<dbReference type="Gene3D" id="3.30.160.390">
    <property type="entry name" value="Integrase, DNA-binding domain"/>
    <property type="match status" value="1"/>
</dbReference>
<name>A0ABX5KJW2_9BURK</name>
<evidence type="ECO:0000259" key="2">
    <source>
        <dbReference type="Pfam" id="PF13356"/>
    </source>
</evidence>
<organism evidence="3 4">
    <name type="scientific">Paraburkholderia unamae</name>
    <dbReference type="NCBI Taxonomy" id="219649"/>
    <lineage>
        <taxon>Bacteria</taxon>
        <taxon>Pseudomonadati</taxon>
        <taxon>Pseudomonadota</taxon>
        <taxon>Betaproteobacteria</taxon>
        <taxon>Burkholderiales</taxon>
        <taxon>Burkholderiaceae</taxon>
        <taxon>Paraburkholderia</taxon>
    </lineage>
</organism>
<dbReference type="EMBL" id="QEOB01000010">
    <property type="protein sequence ID" value="PVX81829.1"/>
    <property type="molecule type" value="Genomic_DNA"/>
</dbReference>
<sequence>MDALRATGEYQAFQDTELRGFGIKVTPTGAKSYTYRWTKPDGTQGRRTIGYYPAMQPGEARDAARRESEIIDRKGDTG</sequence>
<dbReference type="RefSeq" id="WP_116612100.1">
    <property type="nucleotide sequence ID" value="NZ_QEOB01000010.1"/>
</dbReference>
<dbReference type="Pfam" id="PF13356">
    <property type="entry name" value="Arm-DNA-bind_3"/>
    <property type="match status" value="1"/>
</dbReference>
<evidence type="ECO:0000256" key="1">
    <source>
        <dbReference type="SAM" id="MobiDB-lite"/>
    </source>
</evidence>
<feature type="compositionally biased region" description="Basic and acidic residues" evidence="1">
    <location>
        <begin position="59"/>
        <end position="78"/>
    </location>
</feature>